<name>A0A8B7ZIT0_ACAPL</name>
<feature type="region of interest" description="Disordered" evidence="8">
    <location>
        <begin position="1272"/>
        <end position="1319"/>
    </location>
</feature>
<dbReference type="PROSITE" id="PS50156">
    <property type="entry name" value="SSD"/>
    <property type="match status" value="1"/>
</dbReference>
<dbReference type="GO" id="GO:0045879">
    <property type="term" value="P:negative regulation of smoothened signaling pathway"/>
    <property type="evidence" value="ECO:0007669"/>
    <property type="project" value="TreeGrafter"/>
</dbReference>
<dbReference type="PANTHER" id="PTHR46022:SF1">
    <property type="entry name" value="PROTEIN PATCHED"/>
    <property type="match status" value="1"/>
</dbReference>
<evidence type="ECO:0000259" key="10">
    <source>
        <dbReference type="PROSITE" id="PS50156"/>
    </source>
</evidence>
<keyword evidence="4 9" id="KW-1133">Transmembrane helix</keyword>
<dbReference type="KEGG" id="aplc:110987218"/>
<feature type="transmembrane region" description="Helical" evidence="9">
    <location>
        <begin position="447"/>
        <end position="466"/>
    </location>
</feature>
<dbReference type="PANTHER" id="PTHR46022">
    <property type="entry name" value="PROTEIN PATCHED"/>
    <property type="match status" value="1"/>
</dbReference>
<dbReference type="GO" id="GO:0008158">
    <property type="term" value="F:hedgehog receptor activity"/>
    <property type="evidence" value="ECO:0007669"/>
    <property type="project" value="InterPro"/>
</dbReference>
<feature type="transmembrane region" description="Helical" evidence="9">
    <location>
        <begin position="1061"/>
        <end position="1081"/>
    </location>
</feature>
<gene>
    <name evidence="12" type="primary">LOC110987218</name>
</gene>
<evidence type="ECO:0000256" key="2">
    <source>
        <dbReference type="ARBA" id="ARBA00005585"/>
    </source>
</evidence>
<comment type="similarity">
    <text evidence="2">Belongs to the patched family.</text>
</comment>
<dbReference type="Pfam" id="PF12349">
    <property type="entry name" value="Sterol-sensing"/>
    <property type="match status" value="1"/>
</dbReference>
<evidence type="ECO:0000256" key="1">
    <source>
        <dbReference type="ARBA" id="ARBA00004141"/>
    </source>
</evidence>
<organism evidence="11 12">
    <name type="scientific">Acanthaster planci</name>
    <name type="common">Crown-of-thorns starfish</name>
    <dbReference type="NCBI Taxonomy" id="133434"/>
    <lineage>
        <taxon>Eukaryota</taxon>
        <taxon>Metazoa</taxon>
        <taxon>Echinodermata</taxon>
        <taxon>Eleutherozoa</taxon>
        <taxon>Asterozoa</taxon>
        <taxon>Asteroidea</taxon>
        <taxon>Valvatacea</taxon>
        <taxon>Valvatida</taxon>
        <taxon>Acanthasteridae</taxon>
        <taxon>Acanthaster</taxon>
    </lineage>
</organism>
<keyword evidence="5 9" id="KW-0472">Membrane</keyword>
<sequence>MTWARGLGVLSTSNRDSRSPIVKLEKGVAWDSQDKDGRLPTPEPPGDYVYEELLTRTSWCNAEYAYREIERGRAQGNKAALWLRARLQALLFYLGCTIQLHCGKTLFLGIIIMGAFAVGLKQARIETNVEKLWVEVGGRLEQELDYTTKTLGEGWGTTNQIIIQTPKENGGNVLTQEALLQHVRSSLLATQVQVEMYGQTWSFKDVCHITEFPAFEDNIVDQIISQLIPCTIITPLDCFWEGSRLLGPENPVHIPFYNDTLRWKTLDPIDLLDHFADYEAFIAPESLRDIFNRTGIGHAYQTRPCLNPKDPECPNTAPNKKSGQVPDIAAELTGGCTGFASAFMVWPEELIVGGVTKNASNQIKSAEALQSIIQLKGQKMMYEAWKGNYKVDEIRWTAEKAGAIVEEWQRKFTQEVRNSSVLNSQDVNAFTSASLDDLLQEFSELSVVRVAMGYVFMVIYAFFTMMKLGDSVRSQGGVGLSGVLLVAFSVVASLGFCAWIGLTFNASTTQVLPFLALGVGVDDMFLLAHSSTSVPSEVPLVYKTGEILRRSGVSVLLTSLNNMCAFLLAAVIPIPALRSLSLQFAIVIVFNFLAIVLVFPAILALDIKRRDAKRVDIFCCLTSNSPSANRVIRVQPRPAVTRPPLPRQTEVRLQSTVQAVTQTTRTTGAAGQGERPYVTVVHSSPVAATTEGITPVVETPPSTAPSTASTRTLIRQDSLERERPSLRERCRKAACWRWSLSGFARGYYAPFLQKLQVKVGVLVFFACLLGLSIYGVTQIEDGLEITDIVPRGTREEAFLEAQMKYFSFYNMYGVTQEDFDYAHRQRLLHAYHSEFRNIEQVIREPDGSLPSFWLITFRDWLLEMQREFDRDKKGNAIIRNNWYNNASEKGVLAYKMLIQTGIPERPIDFNRFLTERLVDDHGVINPDGFYNYLTVWCNYDTWSYSASQAMLHPAPAQWTPGGKTDRDVTIPRSSTLNYTQLPFYLNNLRKTQDFISVVRNVRNLSEYFVEQGLPNYPMGVPFTFWEQYLDLRFYLALSLLSVLGASFLVLAILLANPWAALILVCILGMITTELFGFMGLLGIKLSAIPAVTLIISVGLGVEFTLHTCYAYLTTIGDRNQRVTVALEHTFSPVVDGAVSTLLGVVMLAGSEFDFIVSYFFYVFTALVVIGALNGLVLLPVILSLVGPPAEVRPPNNATRLTTPTPPPTPPIERSGMAMQGQQHRPSRRRGWEGTEFGGSVSSMGDSATYRGYGGEQIEVHPPEVVVQTFAREPQRQEWKPQRPHHQWPRSPRIHHPNMPHYTSSSSSSPSPSPQMPHHVTTVTATAKVSILHPVCGGGVGCGDRTDSYKYHKRRRDWEKGGGTNKMREIQDKGERDDGSSDSQV</sequence>
<keyword evidence="6" id="KW-0675">Receptor</keyword>
<feature type="compositionally biased region" description="Basic and acidic residues" evidence="8">
    <location>
        <begin position="1343"/>
        <end position="1378"/>
    </location>
</feature>
<dbReference type="GO" id="GO:0005119">
    <property type="term" value="F:smoothened binding"/>
    <property type="evidence" value="ECO:0007669"/>
    <property type="project" value="TreeGrafter"/>
</dbReference>
<dbReference type="CTD" id="5727"/>
<accession>A0A8B7ZIT0</accession>
<evidence type="ECO:0000313" key="11">
    <source>
        <dbReference type="Proteomes" id="UP000694845"/>
    </source>
</evidence>
<dbReference type="SUPFAM" id="SSF82866">
    <property type="entry name" value="Multidrug efflux transporter AcrB transmembrane domain"/>
    <property type="match status" value="2"/>
</dbReference>
<protein>
    <submittedName>
        <fullName evidence="12">Protein patched homolog 1-like isoform X1</fullName>
    </submittedName>
</protein>
<reference evidence="12" key="1">
    <citation type="submission" date="2025-08" db="UniProtKB">
        <authorList>
            <consortium name="RefSeq"/>
        </authorList>
    </citation>
    <scope>IDENTIFICATION</scope>
</reference>
<feature type="transmembrane region" description="Helical" evidence="9">
    <location>
        <begin position="555"/>
        <end position="576"/>
    </location>
</feature>
<keyword evidence="3 9" id="KW-0812">Transmembrane</keyword>
<evidence type="ECO:0000256" key="6">
    <source>
        <dbReference type="ARBA" id="ARBA00023170"/>
    </source>
</evidence>
<feature type="transmembrane region" description="Helical" evidence="9">
    <location>
        <begin position="1133"/>
        <end position="1152"/>
    </location>
</feature>
<dbReference type="InterPro" id="IPR004766">
    <property type="entry name" value="TM_rcpt_patched"/>
</dbReference>
<keyword evidence="7" id="KW-0325">Glycoprotein</keyword>
<dbReference type="RefSeq" id="XP_022105454.1">
    <property type="nucleotide sequence ID" value="XM_022249762.1"/>
</dbReference>
<feature type="domain" description="SSD" evidence="10">
    <location>
        <begin position="446"/>
        <end position="605"/>
    </location>
</feature>
<comment type="subcellular location">
    <subcellularLocation>
        <location evidence="1">Membrane</location>
        <topology evidence="1">Multi-pass membrane protein</topology>
    </subcellularLocation>
</comment>
<dbReference type="GO" id="GO:0005886">
    <property type="term" value="C:plasma membrane"/>
    <property type="evidence" value="ECO:0007669"/>
    <property type="project" value="TreeGrafter"/>
</dbReference>
<dbReference type="FunFam" id="1.20.1640.10:FF:000048">
    <property type="entry name" value="protein patched homolog 1 isoform X2"/>
    <property type="match status" value="1"/>
</dbReference>
<evidence type="ECO:0000256" key="8">
    <source>
        <dbReference type="SAM" id="MobiDB-lite"/>
    </source>
</evidence>
<feature type="transmembrane region" description="Helical" evidence="9">
    <location>
        <begin position="478"/>
        <end position="502"/>
    </location>
</feature>
<dbReference type="OrthoDB" id="5873834at2759"/>
<evidence type="ECO:0000256" key="5">
    <source>
        <dbReference type="ARBA" id="ARBA00023136"/>
    </source>
</evidence>
<evidence type="ECO:0000256" key="9">
    <source>
        <dbReference type="SAM" id="Phobius"/>
    </source>
</evidence>
<dbReference type="GeneID" id="110987218"/>
<feature type="transmembrane region" description="Helical" evidence="9">
    <location>
        <begin position="1033"/>
        <end position="1054"/>
    </location>
</feature>
<evidence type="ECO:0000256" key="3">
    <source>
        <dbReference type="ARBA" id="ARBA00022692"/>
    </source>
</evidence>
<dbReference type="InterPro" id="IPR000731">
    <property type="entry name" value="SSD"/>
</dbReference>
<dbReference type="NCBIfam" id="TIGR00918">
    <property type="entry name" value="2A060602"/>
    <property type="match status" value="1"/>
</dbReference>
<feature type="transmembrane region" description="Helical" evidence="9">
    <location>
        <begin position="1087"/>
        <end position="1112"/>
    </location>
</feature>
<feature type="compositionally biased region" description="Basic residues" evidence="8">
    <location>
        <begin position="1281"/>
        <end position="1297"/>
    </location>
</feature>
<dbReference type="InterPro" id="IPR053958">
    <property type="entry name" value="HMGCR/SNAP/NPC1-like_SSD"/>
</dbReference>
<evidence type="ECO:0000256" key="7">
    <source>
        <dbReference type="ARBA" id="ARBA00023180"/>
    </source>
</evidence>
<feature type="region of interest" description="Disordered" evidence="8">
    <location>
        <begin position="1334"/>
        <end position="1384"/>
    </location>
</feature>
<feature type="transmembrane region" description="Helical" evidence="9">
    <location>
        <begin position="582"/>
        <end position="605"/>
    </location>
</feature>
<dbReference type="Gene3D" id="1.20.1640.10">
    <property type="entry name" value="Multidrug efflux transporter AcrB transmembrane domain"/>
    <property type="match status" value="2"/>
</dbReference>
<feature type="region of interest" description="Disordered" evidence="8">
    <location>
        <begin position="1193"/>
        <end position="1253"/>
    </location>
</feature>
<feature type="transmembrane region" description="Helical" evidence="9">
    <location>
        <begin position="1158"/>
        <end position="1185"/>
    </location>
</feature>
<dbReference type="Proteomes" id="UP000694845">
    <property type="component" value="Unplaced"/>
</dbReference>
<evidence type="ECO:0000313" key="12">
    <source>
        <dbReference type="RefSeq" id="XP_022105454.1"/>
    </source>
</evidence>
<dbReference type="GO" id="GO:0097108">
    <property type="term" value="F:hedgehog family protein binding"/>
    <property type="evidence" value="ECO:0007669"/>
    <property type="project" value="TreeGrafter"/>
</dbReference>
<evidence type="ECO:0000256" key="4">
    <source>
        <dbReference type="ARBA" id="ARBA00022989"/>
    </source>
</evidence>
<keyword evidence="11" id="KW-1185">Reference proteome</keyword>
<proteinExistence type="inferred from homology"/>